<evidence type="ECO:0000259" key="2">
    <source>
        <dbReference type="Pfam" id="PF13767"/>
    </source>
</evidence>
<accession>A0A2X1AAK2</accession>
<dbReference type="RefSeq" id="WP_128114683.1">
    <property type="nucleotide sequence ID" value="NZ_UAQM01000001.1"/>
</dbReference>
<evidence type="ECO:0000256" key="1">
    <source>
        <dbReference type="SAM" id="SignalP"/>
    </source>
</evidence>
<reference evidence="3 4" key="1">
    <citation type="submission" date="2018-06" db="EMBL/GenBank/DDBJ databases">
        <authorList>
            <consortium name="Pathogen Informatics"/>
            <person name="Doyle S."/>
        </authorList>
    </citation>
    <scope>NUCLEOTIDE SEQUENCE [LARGE SCALE GENOMIC DNA]</scope>
    <source>
        <strain evidence="3 4">NCTC11165</strain>
    </source>
</reference>
<sequence length="201" mass="19814">MRFATAAAPTAILAALFLTAAPALAQDAAEPAPAAASAAAGEPTDAELAQFAAAMKTVQSVAATVHNGTPTEEQQAQMSAAVQNSGLAIERFNAISAAVSADPVLQARAAVAGATPSAPGSVGAGVTDAEAGQFAAAMGEISGIARALNGAQPNAEQQAQMAAAIQNSGLEVERFNAISAATAQDEHLQARIALAQARQGE</sequence>
<feature type="domain" description="DUF4168" evidence="2">
    <location>
        <begin position="155"/>
        <end position="192"/>
    </location>
</feature>
<feature type="domain" description="DUF4168" evidence="2">
    <location>
        <begin position="72"/>
        <end position="108"/>
    </location>
</feature>
<dbReference type="EMBL" id="UAQM01000001">
    <property type="protein sequence ID" value="SPU41973.1"/>
    <property type="molecule type" value="Genomic_DNA"/>
</dbReference>
<proteinExistence type="predicted"/>
<evidence type="ECO:0000313" key="4">
    <source>
        <dbReference type="Proteomes" id="UP000250358"/>
    </source>
</evidence>
<dbReference type="AlphaFoldDB" id="A0A2X1AAK2"/>
<feature type="chain" id="PRO_5016171551" description="DUF4168 domain-containing protein" evidence="1">
    <location>
        <begin position="26"/>
        <end position="201"/>
    </location>
</feature>
<dbReference type="Proteomes" id="UP000250358">
    <property type="component" value="Unassembled WGS sequence"/>
</dbReference>
<dbReference type="InterPro" id="IPR025433">
    <property type="entry name" value="DUF4168"/>
</dbReference>
<dbReference type="Pfam" id="PF13767">
    <property type="entry name" value="DUF4168"/>
    <property type="match status" value="2"/>
</dbReference>
<name>A0A2X1AAK2_BREDI</name>
<evidence type="ECO:0000313" key="3">
    <source>
        <dbReference type="EMBL" id="SPU41973.1"/>
    </source>
</evidence>
<feature type="signal peptide" evidence="1">
    <location>
        <begin position="1"/>
        <end position="25"/>
    </location>
</feature>
<organism evidence="3 4">
    <name type="scientific">Brevundimonas diminuta</name>
    <name type="common">Pseudomonas diminuta</name>
    <dbReference type="NCBI Taxonomy" id="293"/>
    <lineage>
        <taxon>Bacteria</taxon>
        <taxon>Pseudomonadati</taxon>
        <taxon>Pseudomonadota</taxon>
        <taxon>Alphaproteobacteria</taxon>
        <taxon>Caulobacterales</taxon>
        <taxon>Caulobacteraceae</taxon>
        <taxon>Brevundimonas</taxon>
    </lineage>
</organism>
<gene>
    <name evidence="3" type="ORF">NCTC11165_00112</name>
</gene>
<protein>
    <recommendedName>
        <fullName evidence="2">DUF4168 domain-containing protein</fullName>
    </recommendedName>
</protein>
<keyword evidence="1" id="KW-0732">Signal</keyword>